<dbReference type="InterPro" id="IPR026992">
    <property type="entry name" value="DIOX_N"/>
</dbReference>
<dbReference type="Pfam" id="PF03171">
    <property type="entry name" value="2OG-FeII_Oxy"/>
    <property type="match status" value="1"/>
</dbReference>
<dbReference type="OrthoDB" id="288590at2759"/>
<reference evidence="5" key="1">
    <citation type="submission" date="2021-05" db="EMBL/GenBank/DDBJ databases">
        <authorList>
            <person name="Stam R."/>
        </authorList>
    </citation>
    <scope>NUCLEOTIDE SEQUENCE</scope>
    <source>
        <strain evidence="5">CS162</strain>
    </source>
</reference>
<dbReference type="Gene3D" id="2.60.120.330">
    <property type="entry name" value="B-lactam Antibiotic, Isopenicillin N Synthase, Chain"/>
    <property type="match status" value="1"/>
</dbReference>
<dbReference type="Proteomes" id="UP000676310">
    <property type="component" value="Unassembled WGS sequence"/>
</dbReference>
<dbReference type="Pfam" id="PF14226">
    <property type="entry name" value="DIOX_N"/>
    <property type="match status" value="1"/>
</dbReference>
<keyword evidence="2" id="KW-0560">Oxidoreductase</keyword>
<dbReference type="InterPro" id="IPR027443">
    <property type="entry name" value="IPNS-like_sf"/>
</dbReference>
<dbReference type="InterPro" id="IPR005123">
    <property type="entry name" value="Oxoglu/Fe-dep_dioxygenase_dom"/>
</dbReference>
<keyword evidence="2" id="KW-0408">Iron</keyword>
<dbReference type="RefSeq" id="XP_043173922.1">
    <property type="nucleotide sequence ID" value="XM_043317987.1"/>
</dbReference>
<dbReference type="AlphaFoldDB" id="A0A8J2N9R6"/>
<feature type="compositionally biased region" description="Basic and acidic residues" evidence="3">
    <location>
        <begin position="97"/>
        <end position="106"/>
    </location>
</feature>
<feature type="compositionally biased region" description="Pro residues" evidence="3">
    <location>
        <begin position="112"/>
        <end position="122"/>
    </location>
</feature>
<evidence type="ECO:0000259" key="4">
    <source>
        <dbReference type="PROSITE" id="PS51471"/>
    </source>
</evidence>
<gene>
    <name evidence="5" type="ORF">ALTATR162_LOCUS10351</name>
</gene>
<accession>A0A8J2N9R6</accession>
<dbReference type="SUPFAM" id="SSF51197">
    <property type="entry name" value="Clavaminate synthase-like"/>
    <property type="match status" value="1"/>
</dbReference>
<keyword evidence="6" id="KW-1185">Reference proteome</keyword>
<comment type="similarity">
    <text evidence="1 2">Belongs to the iron/ascorbate-dependent oxidoreductase family.</text>
</comment>
<evidence type="ECO:0000256" key="2">
    <source>
        <dbReference type="RuleBase" id="RU003682"/>
    </source>
</evidence>
<dbReference type="PANTHER" id="PTHR47990">
    <property type="entry name" value="2-OXOGLUTARATE (2OG) AND FE(II)-DEPENDENT OXYGENASE SUPERFAMILY PROTEIN-RELATED"/>
    <property type="match status" value="1"/>
</dbReference>
<dbReference type="EMBL" id="CAJRGZ010000027">
    <property type="protein sequence ID" value="CAG5182820.1"/>
    <property type="molecule type" value="Genomic_DNA"/>
</dbReference>
<keyword evidence="2" id="KW-0479">Metal-binding</keyword>
<evidence type="ECO:0000256" key="1">
    <source>
        <dbReference type="ARBA" id="ARBA00008056"/>
    </source>
</evidence>
<dbReference type="PROSITE" id="PS51471">
    <property type="entry name" value="FE2OG_OXY"/>
    <property type="match status" value="1"/>
</dbReference>
<dbReference type="GeneID" id="67010503"/>
<dbReference type="FunFam" id="2.60.120.330:FF:000051">
    <property type="entry name" value="Clavaminate synthase-like protein"/>
    <property type="match status" value="1"/>
</dbReference>
<dbReference type="GO" id="GO:0046872">
    <property type="term" value="F:metal ion binding"/>
    <property type="evidence" value="ECO:0007669"/>
    <property type="project" value="UniProtKB-KW"/>
</dbReference>
<dbReference type="GO" id="GO:0044283">
    <property type="term" value="P:small molecule biosynthetic process"/>
    <property type="evidence" value="ECO:0007669"/>
    <property type="project" value="UniProtKB-ARBA"/>
</dbReference>
<organism evidence="5 6">
    <name type="scientific">Alternaria atra</name>
    <dbReference type="NCBI Taxonomy" id="119953"/>
    <lineage>
        <taxon>Eukaryota</taxon>
        <taxon>Fungi</taxon>
        <taxon>Dikarya</taxon>
        <taxon>Ascomycota</taxon>
        <taxon>Pezizomycotina</taxon>
        <taxon>Dothideomycetes</taxon>
        <taxon>Pleosporomycetidae</taxon>
        <taxon>Pleosporales</taxon>
        <taxon>Pleosporineae</taxon>
        <taxon>Pleosporaceae</taxon>
        <taxon>Alternaria</taxon>
        <taxon>Alternaria sect. Ulocladioides</taxon>
    </lineage>
</organism>
<dbReference type="InterPro" id="IPR044861">
    <property type="entry name" value="IPNS-like_FE2OG_OXY"/>
</dbReference>
<dbReference type="InterPro" id="IPR050231">
    <property type="entry name" value="Iron_ascorbate_oxido_reductase"/>
</dbReference>
<comment type="caution">
    <text evidence="5">The sequence shown here is derived from an EMBL/GenBank/DDBJ whole genome shotgun (WGS) entry which is preliminary data.</text>
</comment>
<feature type="domain" description="Fe2OG dioxygenase" evidence="4">
    <location>
        <begin position="171"/>
        <end position="292"/>
    </location>
</feature>
<dbReference type="GO" id="GO:0016491">
    <property type="term" value="F:oxidoreductase activity"/>
    <property type="evidence" value="ECO:0007669"/>
    <property type="project" value="UniProtKB-KW"/>
</dbReference>
<evidence type="ECO:0000313" key="5">
    <source>
        <dbReference type="EMBL" id="CAG5182820.1"/>
    </source>
</evidence>
<feature type="region of interest" description="Disordered" evidence="3">
    <location>
        <begin position="93"/>
        <end position="123"/>
    </location>
</feature>
<evidence type="ECO:0000256" key="3">
    <source>
        <dbReference type="SAM" id="MobiDB-lite"/>
    </source>
</evidence>
<evidence type="ECO:0000313" key="6">
    <source>
        <dbReference type="Proteomes" id="UP000676310"/>
    </source>
</evidence>
<protein>
    <recommendedName>
        <fullName evidence="4">Fe2OG dioxygenase domain-containing protein</fullName>
    </recommendedName>
</protein>
<proteinExistence type="inferred from homology"/>
<name>A0A8J2N9R6_9PLEO</name>
<sequence length="352" mass="38751">MSAPEKSQDAIPVIDISKPSEEIAQQVLDAASTHGFLYIKNDGVTIPPQDIDDMFKLSKGFFAAPKEQKSEYAIHSDKAGGINRGWVQMQGESLDPEGQKQGDPKEAFNIGPPNPTLQPLPSPLQESSRLISRFQSSCHTLCMNILSLLNIALQIPDSDYFSTRHDQSLGPSGTIFRMLYYPSTLSQGKETKQGETSIRAGAHSDYGSLTLLFRLPGQPGLELSTPSGWKAVPVDPSTSSSTLTSTNSHPPILVNIGDLLCYWTNGMLKSTVHRVTFDGGQERYSMAYFCHPLDEARLDTVPSPVIERFGNQGEEELRSQRKRLGLREDGMGEEVITAKGHLERRLKVTYGI</sequence>